<keyword evidence="6 7" id="KW-0472">Membrane</keyword>
<dbReference type="InterPro" id="IPR003667">
    <property type="entry name" value="NqrDE/RnfAE"/>
</dbReference>
<dbReference type="OrthoDB" id="9790976at2"/>
<keyword evidence="3 7" id="KW-0812">Transmembrane</keyword>
<feature type="transmembrane region" description="Helical" evidence="7">
    <location>
        <begin position="12"/>
        <end position="32"/>
    </location>
</feature>
<dbReference type="PANTHER" id="PTHR30586:SF1">
    <property type="entry name" value="NA(+)-TRANSLOCATING NADH-QUINONE REDUCTASE SUBUNIT D"/>
    <property type="match status" value="1"/>
</dbReference>
<sequence length="206" mass="22972">MKKVKEIFRMGLWEDNPVFGQILGICSALAVTNLMLNSLIMGLGLIFVTALSSFTISLIRSFTPKHIRMMVQVLIISAYVIIVDIFLKAYYPDMSKALGPYVGLIITNCIIMGRAEAFAQKNTPFISLIDGVASGLGYTMVLLMISFVRELLGFGTLFGYTIFSENFTPWTIMVMPPAAFFLLAMIIWGANIFLNKKEKRKEVSKA</sequence>
<feature type="transmembrane region" description="Helical" evidence="7">
    <location>
        <begin position="71"/>
        <end position="91"/>
    </location>
</feature>
<dbReference type="EMBL" id="LTDM01000017">
    <property type="protein sequence ID" value="OLS02793.1"/>
    <property type="molecule type" value="Genomic_DNA"/>
</dbReference>
<evidence type="ECO:0000256" key="6">
    <source>
        <dbReference type="ARBA" id="ARBA00023136"/>
    </source>
</evidence>
<dbReference type="RefSeq" id="WP_075726127.1">
    <property type="nucleotide sequence ID" value="NZ_LTDM01000017.1"/>
</dbReference>
<feature type="transmembrane region" description="Helical" evidence="7">
    <location>
        <begin position="97"/>
        <end position="113"/>
    </location>
</feature>
<accession>A0A1U7M646</accession>
<keyword evidence="8" id="KW-0560">Oxidoreductase</keyword>
<feature type="transmembrane region" description="Helical" evidence="7">
    <location>
        <begin position="167"/>
        <end position="194"/>
    </location>
</feature>
<dbReference type="GO" id="GO:0016491">
    <property type="term" value="F:oxidoreductase activity"/>
    <property type="evidence" value="ECO:0007669"/>
    <property type="project" value="UniProtKB-KW"/>
</dbReference>
<dbReference type="GO" id="GO:0005886">
    <property type="term" value="C:plasma membrane"/>
    <property type="evidence" value="ECO:0007669"/>
    <property type="project" value="TreeGrafter"/>
</dbReference>
<organism evidence="8 9">
    <name type="scientific">Tissierella creatinophila DSM 6911</name>
    <dbReference type="NCBI Taxonomy" id="1123403"/>
    <lineage>
        <taxon>Bacteria</taxon>
        <taxon>Bacillati</taxon>
        <taxon>Bacillota</taxon>
        <taxon>Tissierellia</taxon>
        <taxon>Tissierellales</taxon>
        <taxon>Tissierellaceae</taxon>
        <taxon>Tissierella</taxon>
    </lineage>
</organism>
<evidence type="ECO:0000313" key="8">
    <source>
        <dbReference type="EMBL" id="OLS02793.1"/>
    </source>
</evidence>
<dbReference type="EC" id="1.6.5.-" evidence="8"/>
<feature type="transmembrane region" description="Helical" evidence="7">
    <location>
        <begin position="38"/>
        <end position="59"/>
    </location>
</feature>
<keyword evidence="2" id="KW-0813">Transport</keyword>
<keyword evidence="4" id="KW-1278">Translocase</keyword>
<dbReference type="PANTHER" id="PTHR30586">
    <property type="entry name" value="ELECTRON TRANSPORT COMPLEX PROTEIN RNFE"/>
    <property type="match status" value="1"/>
</dbReference>
<dbReference type="Proteomes" id="UP000186112">
    <property type="component" value="Unassembled WGS sequence"/>
</dbReference>
<evidence type="ECO:0000256" key="2">
    <source>
        <dbReference type="ARBA" id="ARBA00022448"/>
    </source>
</evidence>
<evidence type="ECO:0000313" key="9">
    <source>
        <dbReference type="Proteomes" id="UP000186112"/>
    </source>
</evidence>
<evidence type="ECO:0000256" key="5">
    <source>
        <dbReference type="ARBA" id="ARBA00022989"/>
    </source>
</evidence>
<dbReference type="AlphaFoldDB" id="A0A1U7M646"/>
<comment type="subcellular location">
    <subcellularLocation>
        <location evidence="1">Endomembrane system</location>
        <topology evidence="1">Multi-pass membrane protein</topology>
    </subcellularLocation>
</comment>
<name>A0A1U7M646_TISCR</name>
<evidence type="ECO:0000256" key="7">
    <source>
        <dbReference type="SAM" id="Phobius"/>
    </source>
</evidence>
<evidence type="ECO:0000256" key="4">
    <source>
        <dbReference type="ARBA" id="ARBA00022967"/>
    </source>
</evidence>
<dbReference type="PIRSF" id="PIRSF006102">
    <property type="entry name" value="NQR_DE"/>
    <property type="match status" value="1"/>
</dbReference>
<dbReference type="GO" id="GO:0012505">
    <property type="term" value="C:endomembrane system"/>
    <property type="evidence" value="ECO:0007669"/>
    <property type="project" value="UniProtKB-SubCell"/>
</dbReference>
<evidence type="ECO:0000256" key="3">
    <source>
        <dbReference type="ARBA" id="ARBA00022692"/>
    </source>
</evidence>
<dbReference type="NCBIfam" id="NF006777">
    <property type="entry name" value="PRK09292.1"/>
    <property type="match status" value="1"/>
</dbReference>
<keyword evidence="5 7" id="KW-1133">Transmembrane helix</keyword>
<dbReference type="NCBIfam" id="NF009070">
    <property type="entry name" value="PRK12405.1"/>
    <property type="match status" value="1"/>
</dbReference>
<protein>
    <submittedName>
        <fullName evidence="8">Na(+)-translocating NADH-quinone reductase subunit D</fullName>
        <ecNumber evidence="8">1.6.5.-</ecNumber>
    </submittedName>
</protein>
<proteinExistence type="predicted"/>
<reference evidence="8 9" key="1">
    <citation type="submission" date="2016-02" db="EMBL/GenBank/DDBJ databases">
        <title>Genome sequence of Tissierella creatinophila DSM 6911.</title>
        <authorList>
            <person name="Poehlein A."/>
            <person name="Daniel R."/>
        </authorList>
    </citation>
    <scope>NUCLEOTIDE SEQUENCE [LARGE SCALE GENOMIC DNA]</scope>
    <source>
        <strain evidence="8 9">DSM 6911</strain>
    </source>
</reference>
<evidence type="ECO:0000256" key="1">
    <source>
        <dbReference type="ARBA" id="ARBA00004127"/>
    </source>
</evidence>
<keyword evidence="9" id="KW-1185">Reference proteome</keyword>
<comment type="caution">
    <text evidence="8">The sequence shown here is derived from an EMBL/GenBank/DDBJ whole genome shotgun (WGS) entry which is preliminary data.</text>
</comment>
<feature type="transmembrane region" description="Helical" evidence="7">
    <location>
        <begin position="125"/>
        <end position="147"/>
    </location>
</feature>
<dbReference type="Pfam" id="PF02508">
    <property type="entry name" value="Rnf-Nqr"/>
    <property type="match status" value="1"/>
</dbReference>
<gene>
    <name evidence="8" type="primary">nqrD</name>
    <name evidence="8" type="ORF">TICRE_12100</name>
</gene>